<evidence type="ECO:0000313" key="2">
    <source>
        <dbReference type="EMBL" id="MFB9780922.1"/>
    </source>
</evidence>
<dbReference type="EMBL" id="JBHMAS010000033">
    <property type="protein sequence ID" value="MFB9780922.1"/>
    <property type="molecule type" value="Genomic_DNA"/>
</dbReference>
<evidence type="ECO:0000313" key="3">
    <source>
        <dbReference type="Proteomes" id="UP001589587"/>
    </source>
</evidence>
<organism evidence="2 3">
    <name type="scientific">Rhodococcus baikonurensis</name>
    <dbReference type="NCBI Taxonomy" id="172041"/>
    <lineage>
        <taxon>Bacteria</taxon>
        <taxon>Bacillati</taxon>
        <taxon>Actinomycetota</taxon>
        <taxon>Actinomycetes</taxon>
        <taxon>Mycobacteriales</taxon>
        <taxon>Nocardiaceae</taxon>
        <taxon>Rhodococcus</taxon>
        <taxon>Rhodococcus erythropolis group</taxon>
    </lineage>
</organism>
<evidence type="ECO:0000259" key="1">
    <source>
        <dbReference type="PROSITE" id="PS51736"/>
    </source>
</evidence>
<dbReference type="InterPro" id="IPR006119">
    <property type="entry name" value="Resolv_N"/>
</dbReference>
<dbReference type="InterPro" id="IPR036162">
    <property type="entry name" value="Resolvase-like_N_sf"/>
</dbReference>
<feature type="domain" description="Resolvase/invertase-type recombinase catalytic" evidence="1">
    <location>
        <begin position="1"/>
        <end position="46"/>
    </location>
</feature>
<dbReference type="PROSITE" id="PS51736">
    <property type="entry name" value="RECOMBINASES_3"/>
    <property type="match status" value="1"/>
</dbReference>
<accession>A0ABV5XG16</accession>
<dbReference type="RefSeq" id="WP_331717036.1">
    <property type="nucleotide sequence ID" value="NZ_JBEUOO010000084.1"/>
</dbReference>
<gene>
    <name evidence="2" type="ORF">ACFFQ6_14595</name>
</gene>
<dbReference type="SUPFAM" id="SSF53041">
    <property type="entry name" value="Resolvase-like"/>
    <property type="match status" value="1"/>
</dbReference>
<name>A0ABV5XG16_9NOCA</name>
<keyword evidence="3" id="KW-1185">Reference proteome</keyword>
<comment type="caution">
    <text evidence="2">The sequence shown here is derived from an EMBL/GenBank/DDBJ whole genome shotgun (WGS) entry which is preliminary data.</text>
</comment>
<dbReference type="Proteomes" id="UP001589587">
    <property type="component" value="Unassembled WGS sequence"/>
</dbReference>
<sequence length="46" mass="5029">MQQYALRQAGAICIFTDCESGSKTQRPQLAERLSYLRGNGGVVLVV</sequence>
<reference evidence="2 3" key="1">
    <citation type="submission" date="2024-09" db="EMBL/GenBank/DDBJ databases">
        <authorList>
            <person name="Sun Q."/>
            <person name="Mori K."/>
        </authorList>
    </citation>
    <scope>NUCLEOTIDE SEQUENCE [LARGE SCALE GENOMIC DNA]</scope>
    <source>
        <strain evidence="2 3">JCM 11411</strain>
    </source>
</reference>
<protein>
    <recommendedName>
        <fullName evidence="1">Resolvase/invertase-type recombinase catalytic domain-containing protein</fullName>
    </recommendedName>
</protein>
<proteinExistence type="predicted"/>